<comment type="caution">
    <text evidence="2">The sequence shown here is derived from an EMBL/GenBank/DDBJ whole genome shotgun (WGS) entry which is preliminary data.</text>
</comment>
<dbReference type="Proteomes" id="UP000234323">
    <property type="component" value="Unassembled WGS sequence"/>
</dbReference>
<keyword evidence="3" id="KW-1185">Reference proteome</keyword>
<name>A0A2I1HJ21_9GLOM</name>
<evidence type="ECO:0000256" key="1">
    <source>
        <dbReference type="SAM" id="MobiDB-lite"/>
    </source>
</evidence>
<dbReference type="SUPFAM" id="SSF51294">
    <property type="entry name" value="Hedgehog/intein (Hint) domain"/>
    <property type="match status" value="1"/>
</dbReference>
<organism evidence="2 3">
    <name type="scientific">Rhizophagus irregularis</name>
    <dbReference type="NCBI Taxonomy" id="588596"/>
    <lineage>
        <taxon>Eukaryota</taxon>
        <taxon>Fungi</taxon>
        <taxon>Fungi incertae sedis</taxon>
        <taxon>Mucoromycota</taxon>
        <taxon>Glomeromycotina</taxon>
        <taxon>Glomeromycetes</taxon>
        <taxon>Glomerales</taxon>
        <taxon>Glomeraceae</taxon>
        <taxon>Rhizophagus</taxon>
    </lineage>
</organism>
<proteinExistence type="predicted"/>
<reference evidence="2 3" key="1">
    <citation type="submission" date="2015-10" db="EMBL/GenBank/DDBJ databases">
        <title>Genome analyses suggest a sexual origin of heterokaryosis in a supposedly ancient asexual fungus.</title>
        <authorList>
            <person name="Ropars J."/>
            <person name="Sedzielewska K."/>
            <person name="Noel J."/>
            <person name="Charron P."/>
            <person name="Farinelli L."/>
            <person name="Marton T."/>
            <person name="Kruger M."/>
            <person name="Pelin A."/>
            <person name="Brachmann A."/>
            <person name="Corradi N."/>
        </authorList>
    </citation>
    <scope>NUCLEOTIDE SEQUENCE [LARGE SCALE GENOMIC DNA]</scope>
    <source>
        <strain evidence="2 3">A4</strain>
    </source>
</reference>
<accession>A0A2I1HJ21</accession>
<dbReference type="EMBL" id="LLXI01003222">
    <property type="protein sequence ID" value="PKY58856.1"/>
    <property type="molecule type" value="Genomic_DNA"/>
</dbReference>
<dbReference type="Gene3D" id="2.170.16.10">
    <property type="entry name" value="Hedgehog/Intein (Hint) domain"/>
    <property type="match status" value="1"/>
</dbReference>
<feature type="compositionally biased region" description="Low complexity" evidence="1">
    <location>
        <begin position="11"/>
        <end position="20"/>
    </location>
</feature>
<gene>
    <name evidence="2" type="ORF">RhiirA4_481122</name>
</gene>
<evidence type="ECO:0000313" key="3">
    <source>
        <dbReference type="Proteomes" id="UP000234323"/>
    </source>
</evidence>
<feature type="region of interest" description="Disordered" evidence="1">
    <location>
        <begin position="1"/>
        <end position="20"/>
    </location>
</feature>
<dbReference type="InterPro" id="IPR036844">
    <property type="entry name" value="Hint_dom_sf"/>
</dbReference>
<protein>
    <submittedName>
        <fullName evidence="2">Uncharacterized protein</fullName>
    </submittedName>
</protein>
<dbReference type="AlphaFoldDB" id="A0A2I1HJ21"/>
<sequence length="98" mass="10802">MSLDRKNYRPGSRSGISSISKTGSFKNILLVCVGKCFAKGIKVLMYDGTHQNVEELNVGNQIMSKNYSAYSKIHGVNPIDSQISAVSWLVKSPTIYCQ</sequence>
<evidence type="ECO:0000313" key="2">
    <source>
        <dbReference type="EMBL" id="PKY58856.1"/>
    </source>
</evidence>